<protein>
    <submittedName>
        <fullName evidence="2">Uncharacterized protein</fullName>
    </submittedName>
</protein>
<evidence type="ECO:0000313" key="3">
    <source>
        <dbReference type="Proteomes" id="UP000177152"/>
    </source>
</evidence>
<organism evidence="2 3">
    <name type="scientific">Candidatus Sungbacteria bacterium RIFCSPHIGHO2_01_FULL_47_32</name>
    <dbReference type="NCBI Taxonomy" id="1802264"/>
    <lineage>
        <taxon>Bacteria</taxon>
        <taxon>Candidatus Sungiibacteriota</taxon>
    </lineage>
</organism>
<gene>
    <name evidence="2" type="ORF">A2633_05720</name>
</gene>
<evidence type="ECO:0000256" key="1">
    <source>
        <dbReference type="SAM" id="MobiDB-lite"/>
    </source>
</evidence>
<sequence>MQSAGGGAQETHDDGGGGEDVGEDVGANARPGSTLHPVILLSYDIFHHVKPSATIGPSITVPREPEGSLPISVPEDEGEERTFKTSVVMTLSPIENIGVMISGVGVVGGELGAGGKEAGTTLTLNVVCAASPFPVAYAVIAYIPRGVVGVVVIIIVVPHGGMQEEGANKNDESEGSPAAEKATFSSAAGLIKALSVFAALCPWAIVTSPPF</sequence>
<evidence type="ECO:0000313" key="2">
    <source>
        <dbReference type="EMBL" id="OGZ94280.1"/>
    </source>
</evidence>
<comment type="caution">
    <text evidence="2">The sequence shown here is derived from an EMBL/GenBank/DDBJ whole genome shotgun (WGS) entry which is preliminary data.</text>
</comment>
<name>A0A1G2K726_9BACT</name>
<proteinExistence type="predicted"/>
<reference evidence="2 3" key="1">
    <citation type="journal article" date="2016" name="Nat. Commun.">
        <title>Thousands of microbial genomes shed light on interconnected biogeochemical processes in an aquifer system.</title>
        <authorList>
            <person name="Anantharaman K."/>
            <person name="Brown C.T."/>
            <person name="Hug L.A."/>
            <person name="Sharon I."/>
            <person name="Castelle C.J."/>
            <person name="Probst A.J."/>
            <person name="Thomas B.C."/>
            <person name="Singh A."/>
            <person name="Wilkins M.J."/>
            <person name="Karaoz U."/>
            <person name="Brodie E.L."/>
            <person name="Williams K.H."/>
            <person name="Hubbard S.S."/>
            <person name="Banfield J.F."/>
        </authorList>
    </citation>
    <scope>NUCLEOTIDE SEQUENCE [LARGE SCALE GENOMIC DNA]</scope>
</reference>
<dbReference type="AlphaFoldDB" id="A0A1G2K726"/>
<dbReference type="EMBL" id="MHQC01000039">
    <property type="protein sequence ID" value="OGZ94280.1"/>
    <property type="molecule type" value="Genomic_DNA"/>
</dbReference>
<dbReference type="Proteomes" id="UP000177152">
    <property type="component" value="Unassembled WGS sequence"/>
</dbReference>
<accession>A0A1G2K726</accession>
<feature type="region of interest" description="Disordered" evidence="1">
    <location>
        <begin position="1"/>
        <end position="29"/>
    </location>
</feature>